<comment type="caution">
    <text evidence="5">The sequence shown here is derived from an EMBL/GenBank/DDBJ whole genome shotgun (WGS) entry which is preliminary data.</text>
</comment>
<dbReference type="Proteomes" id="UP000294678">
    <property type="component" value="Unassembled WGS sequence"/>
</dbReference>
<dbReference type="EMBL" id="SOBG01000007">
    <property type="protein sequence ID" value="TDT68647.1"/>
    <property type="molecule type" value="Genomic_DNA"/>
</dbReference>
<evidence type="ECO:0000256" key="2">
    <source>
        <dbReference type="ARBA" id="ARBA00022801"/>
    </source>
</evidence>
<dbReference type="PRINTS" id="PR00502">
    <property type="entry name" value="NUDIXFAMILY"/>
</dbReference>
<evidence type="ECO:0000256" key="3">
    <source>
        <dbReference type="RuleBase" id="RU003476"/>
    </source>
</evidence>
<dbReference type="InterPro" id="IPR020476">
    <property type="entry name" value="Nudix_hydrolase"/>
</dbReference>
<gene>
    <name evidence="5" type="ORF">EV215_1714</name>
</gene>
<feature type="domain" description="Nudix hydrolase" evidence="4">
    <location>
        <begin position="4"/>
        <end position="133"/>
    </location>
</feature>
<evidence type="ECO:0000313" key="5">
    <source>
        <dbReference type="EMBL" id="TDT68647.1"/>
    </source>
</evidence>
<comment type="cofactor">
    <cofactor evidence="1">
        <name>Mg(2+)</name>
        <dbReference type="ChEBI" id="CHEBI:18420"/>
    </cofactor>
</comment>
<proteinExistence type="inferred from homology"/>
<comment type="similarity">
    <text evidence="3">Belongs to the Nudix hydrolase family.</text>
</comment>
<dbReference type="Pfam" id="PF00293">
    <property type="entry name" value="NUDIX"/>
    <property type="match status" value="1"/>
</dbReference>
<dbReference type="PANTHER" id="PTHR43046:SF14">
    <property type="entry name" value="MUTT_NUDIX FAMILY PROTEIN"/>
    <property type="match status" value="1"/>
</dbReference>
<evidence type="ECO:0000259" key="4">
    <source>
        <dbReference type="PROSITE" id="PS51462"/>
    </source>
</evidence>
<organism evidence="5 6">
    <name type="scientific">Hypnocyclicus thermotrophus</name>
    <dbReference type="NCBI Taxonomy" id="1627895"/>
    <lineage>
        <taxon>Bacteria</taxon>
        <taxon>Fusobacteriati</taxon>
        <taxon>Fusobacteriota</taxon>
        <taxon>Fusobacteriia</taxon>
        <taxon>Fusobacteriales</taxon>
        <taxon>Fusobacteriaceae</taxon>
        <taxon>Hypnocyclicus</taxon>
    </lineage>
</organism>
<dbReference type="PANTHER" id="PTHR43046">
    <property type="entry name" value="GDP-MANNOSE MANNOSYL HYDROLASE"/>
    <property type="match status" value="1"/>
</dbReference>
<dbReference type="InterPro" id="IPR015797">
    <property type="entry name" value="NUDIX_hydrolase-like_dom_sf"/>
</dbReference>
<dbReference type="GO" id="GO:0016787">
    <property type="term" value="F:hydrolase activity"/>
    <property type="evidence" value="ECO:0007669"/>
    <property type="project" value="UniProtKB-KW"/>
</dbReference>
<dbReference type="SUPFAM" id="SSF55811">
    <property type="entry name" value="Nudix"/>
    <property type="match status" value="1"/>
</dbReference>
<dbReference type="Gene3D" id="3.90.79.10">
    <property type="entry name" value="Nucleoside Triphosphate Pyrophosphohydrolase"/>
    <property type="match status" value="1"/>
</dbReference>
<accession>A0AA46I555</accession>
<evidence type="ECO:0000256" key="1">
    <source>
        <dbReference type="ARBA" id="ARBA00001946"/>
    </source>
</evidence>
<protein>
    <submittedName>
        <fullName evidence="5">ADP-ribose pyrophosphatase YjhB (NUDIX family)</fullName>
    </submittedName>
</protein>
<evidence type="ECO:0000313" key="6">
    <source>
        <dbReference type="Proteomes" id="UP000294678"/>
    </source>
</evidence>
<keyword evidence="6" id="KW-1185">Reference proteome</keyword>
<dbReference type="CDD" id="cd18880">
    <property type="entry name" value="NUDIX_ADPRase"/>
    <property type="match status" value="1"/>
</dbReference>
<dbReference type="PROSITE" id="PS00893">
    <property type="entry name" value="NUDIX_BOX"/>
    <property type="match status" value="1"/>
</dbReference>
<dbReference type="RefSeq" id="WP_134113578.1">
    <property type="nucleotide sequence ID" value="NZ_SOBG01000007.1"/>
</dbReference>
<dbReference type="PROSITE" id="PS51462">
    <property type="entry name" value="NUDIX"/>
    <property type="match status" value="1"/>
</dbReference>
<dbReference type="InterPro" id="IPR000086">
    <property type="entry name" value="NUDIX_hydrolase_dom"/>
</dbReference>
<dbReference type="AlphaFoldDB" id="A0AA46I555"/>
<sequence>MNKNPRVRVAGILVKEGKLLLIQHKKNGKEYWLLPGGGVDFGETMQKALKREFIEETNLNIRVNDLLFISEAIDPNGEKHIINFFFEVEYSSGILKLSKEKRLVDLKYIDINKIDNIVMYPNIKKELIDYFKNNDKNIKYIGNIWE</sequence>
<dbReference type="InterPro" id="IPR020084">
    <property type="entry name" value="NUDIX_hydrolase_CS"/>
</dbReference>
<keyword evidence="2 3" id="KW-0378">Hydrolase</keyword>
<name>A0AA46I555_9FUSO</name>
<reference evidence="5 6" key="1">
    <citation type="submission" date="2019-03" db="EMBL/GenBank/DDBJ databases">
        <title>Genomic Encyclopedia of Type Strains, Phase IV (KMG-IV): sequencing the most valuable type-strain genomes for metagenomic binning, comparative biology and taxonomic classification.</title>
        <authorList>
            <person name="Goeker M."/>
        </authorList>
    </citation>
    <scope>NUCLEOTIDE SEQUENCE [LARGE SCALE GENOMIC DNA]</scope>
    <source>
        <strain evidence="5 6">DSM 100055</strain>
    </source>
</reference>